<comment type="caution">
    <text evidence="3">The sequence shown here is derived from an EMBL/GenBank/DDBJ whole genome shotgun (WGS) entry which is preliminary data.</text>
</comment>
<dbReference type="InterPro" id="IPR047187">
    <property type="entry name" value="SF1_C_Upf1"/>
</dbReference>
<dbReference type="Proteomes" id="UP000184267">
    <property type="component" value="Unassembled WGS sequence"/>
</dbReference>
<dbReference type="PANTHER" id="PTHR10887">
    <property type="entry name" value="DNA2/NAM7 HELICASE FAMILY"/>
    <property type="match status" value="1"/>
</dbReference>
<evidence type="ECO:0000313" key="4">
    <source>
        <dbReference type="Proteomes" id="UP000184267"/>
    </source>
</evidence>
<protein>
    <submittedName>
        <fullName evidence="3">Regulator of nonsense transcripts 1-like protein</fullName>
    </submittedName>
</protein>
<dbReference type="Pfam" id="PF13086">
    <property type="entry name" value="AAA_11"/>
    <property type="match status" value="2"/>
</dbReference>
<dbReference type="InterPro" id="IPR045055">
    <property type="entry name" value="DNA2/NAM7-like"/>
</dbReference>
<dbReference type="Gene3D" id="3.40.50.300">
    <property type="entry name" value="P-loop containing nucleotide triphosphate hydrolases"/>
    <property type="match status" value="2"/>
</dbReference>
<evidence type="ECO:0000259" key="1">
    <source>
        <dbReference type="Pfam" id="PF13086"/>
    </source>
</evidence>
<keyword evidence="4" id="KW-1185">Reference proteome</keyword>
<evidence type="ECO:0000259" key="2">
    <source>
        <dbReference type="Pfam" id="PF13087"/>
    </source>
</evidence>
<organism evidence="3 4">
    <name type="scientific">Trametes pubescens</name>
    <name type="common">White-rot fungus</name>
    <dbReference type="NCBI Taxonomy" id="154538"/>
    <lineage>
        <taxon>Eukaryota</taxon>
        <taxon>Fungi</taxon>
        <taxon>Dikarya</taxon>
        <taxon>Basidiomycota</taxon>
        <taxon>Agaricomycotina</taxon>
        <taxon>Agaricomycetes</taxon>
        <taxon>Polyporales</taxon>
        <taxon>Polyporaceae</taxon>
        <taxon>Trametes</taxon>
    </lineage>
</organism>
<proteinExistence type="predicted"/>
<gene>
    <name evidence="3" type="ORF">TRAPUB_12014</name>
</gene>
<sequence length="770" mass="86301">MAPKTRTIYQNLIDDDHPPILVDDEILESKLTKELFDTFFEGSPSLRRVGLAPIFSESGTLCRLALAVRTKAIIIQFHAKGKGAAAYKGRGVLSSEVLCNPDVMLLAFDFNKLAMALFAELGLRVRNGVDIQSACGTDREPLATIKFAVGDDVSVMEENVLATFESSTLDTKHMNTFALQAWVAQCLPDYPSMEDLFQGAHTINTEAMSQMQLRLFAQLEHGENRLALNAPTATMHEYSAVNTRHNIAHLRADRFQNRFMKNERTQKVTVHDHQTGLNISIDANVNQIDGRNTSLKTKINLDGRTITSVTTQGRDGPTRADMERQSTMLQALQGKVNLFDNPFLQHMLQPSDDFAWPETFPTSDTIPPIVSLRPLNDSQQLAVEAMLSNTDDTRTTIIQGPPGTGKTTVIAAFVTSAVSAGVTGIWLVAQSNIAVKNIAEKLADVGFDNWRLLVSNDFHVGWHEHLYESIVKNIISSGEFKRARRRPPRVPVFLCTLSMLSHPLLHIFTGVNPIKIVVVDEASQITLGNYVAPLQNYPSIHKLCMIGDDKQLPPYGAEDSEYMQSVFEIEHLRSTVLFLSIQYRMPPLIGDVVSEVVYDSQLQSNPEHPVPYETPSCWFVHVDESEEKRHETSWHNPAERATALKIAEKLQAEGKEYCIITPYDAQRSFLEEEMKASGLVWQDKCFNVDSFQGNEKDFIIVSLVRSKGLGFLSDYRRTNVMLTRCKRGMYIITSWDFVWKRAADTLVGRMAAKWGDSVWVNPAHITVEEA</sequence>
<dbReference type="CDD" id="cd18808">
    <property type="entry name" value="SF1_C_Upf1"/>
    <property type="match status" value="1"/>
</dbReference>
<dbReference type="InterPro" id="IPR041679">
    <property type="entry name" value="DNA2/NAM7-like_C"/>
</dbReference>
<accession>A0A1M2VVA2</accession>
<evidence type="ECO:0000313" key="3">
    <source>
        <dbReference type="EMBL" id="OJT11462.1"/>
    </source>
</evidence>
<dbReference type="InterPro" id="IPR027417">
    <property type="entry name" value="P-loop_NTPase"/>
</dbReference>
<dbReference type="SUPFAM" id="SSF52540">
    <property type="entry name" value="P-loop containing nucleoside triphosphate hydrolases"/>
    <property type="match status" value="1"/>
</dbReference>
<feature type="domain" description="DNA2/NAM7 helicase helicase" evidence="1">
    <location>
        <begin position="375"/>
        <end position="444"/>
    </location>
</feature>
<dbReference type="InterPro" id="IPR041677">
    <property type="entry name" value="DNA2/NAM7_AAA_11"/>
</dbReference>
<dbReference type="STRING" id="154538.A0A1M2VVA2"/>
<reference evidence="3 4" key="1">
    <citation type="submission" date="2016-10" db="EMBL/GenBank/DDBJ databases">
        <title>Genome sequence of the basidiomycete white-rot fungus Trametes pubescens.</title>
        <authorList>
            <person name="Makela M.R."/>
            <person name="Granchi Z."/>
            <person name="Peng M."/>
            <person name="De Vries R.P."/>
            <person name="Grigoriev I."/>
            <person name="Riley R."/>
            <person name="Hilden K."/>
        </authorList>
    </citation>
    <scope>NUCLEOTIDE SEQUENCE [LARGE SCALE GENOMIC DNA]</scope>
    <source>
        <strain evidence="3 4">FBCC735</strain>
    </source>
</reference>
<name>A0A1M2VVA2_TRAPU</name>
<feature type="domain" description="DNA2/NAM7 helicase helicase" evidence="1">
    <location>
        <begin position="491"/>
        <end position="554"/>
    </location>
</feature>
<dbReference type="OrthoDB" id="6513042at2759"/>
<dbReference type="PANTHER" id="PTHR10887:SF495">
    <property type="entry name" value="HELICASE SENATAXIN ISOFORM X1-RELATED"/>
    <property type="match status" value="1"/>
</dbReference>
<dbReference type="EMBL" id="MNAD01000635">
    <property type="protein sequence ID" value="OJT11462.1"/>
    <property type="molecule type" value="Genomic_DNA"/>
</dbReference>
<feature type="domain" description="DNA2/NAM7 helicase-like C-terminal" evidence="2">
    <location>
        <begin position="565"/>
        <end position="734"/>
    </location>
</feature>
<dbReference type="Pfam" id="PF13087">
    <property type="entry name" value="AAA_12"/>
    <property type="match status" value="1"/>
</dbReference>
<dbReference type="OMA" id="IQYRMPP"/>
<dbReference type="AlphaFoldDB" id="A0A1M2VVA2"/>